<dbReference type="PANTHER" id="PTHR13326">
    <property type="entry name" value="TRNA PSEUDOURIDINE SYNTHASE D"/>
    <property type="match status" value="1"/>
</dbReference>
<gene>
    <name evidence="5" type="ORF">G7K_4690-t1</name>
</gene>
<dbReference type="GO" id="GO:0005634">
    <property type="term" value="C:nucleus"/>
    <property type="evidence" value="ECO:0007669"/>
    <property type="project" value="TreeGrafter"/>
</dbReference>
<dbReference type="SUPFAM" id="SSF55120">
    <property type="entry name" value="Pseudouridine synthase"/>
    <property type="match status" value="1"/>
</dbReference>
<dbReference type="InterPro" id="IPR042214">
    <property type="entry name" value="TruD_catalytic"/>
</dbReference>
<dbReference type="InterPro" id="IPR011760">
    <property type="entry name" value="PsdUridine_synth_TruD_insert"/>
</dbReference>
<keyword evidence="6" id="KW-1185">Reference proteome</keyword>
<evidence type="ECO:0000313" key="5">
    <source>
        <dbReference type="EMBL" id="GAO50566.1"/>
    </source>
</evidence>
<sequence length="682" mass="76826">MSAEARLASPPNDRPAKRARIESTPAGELKPYCETDVGITEYINPSAPGFSAIIKQRYTDFLVNEIDLEGNVVHLTELRQKEDKKPETEATSGEKKEEVVVKEAPKEEEKPKPIEEEKKDFEITPEGRAEMAALIGEECLEKVIQLVNTNGASAASGPVLTRADLDKDERTNVHQTTRKVFPGMFETEMIETGAIKFTLLKKKQRNQRGGDRSKPRVNRQVEQKTWEELGGEFCHFYLYKENKDTMECASILAKLLKISNKSIGFAGTKDRRGCTVQRFSIHRIKHERLQNLNKSLYGFKIGNFSYSPHQLALGQLKGNEFTITLRNVKAENVEQINTAMQTLKEQGFINYFGMQRFGTSSIGTHDAGILLLQSNWEAAVELILAERKFMRAESVEARRVWKETKDPAKALKLMPRNCVAEYAVLQAMVNTGNTRNYSAAFQAVPRNLRLLYVHSYQSYVWNLVVSERIKNFGLKPVVGDLVLVEEEKVEGKTQDVVDEEAPELETSTMHNNDAPVVSTVPKVKILTQEDVDSGKYTIHDIVLPTPGTEIQYPKNDTKQAYVDIMAKDSLNPFDMYRSVRELSLTGNYRKIVYRPSTVSWEIVKYSDGDKQLVRTDLDLLMNTNVEAGERGQDGAFTAIVVKLALGTSQYATMALREVLKMDTSSNFQAAMTAKGEDKLPVE</sequence>
<dbReference type="EMBL" id="BACD03000034">
    <property type="protein sequence ID" value="GAO50566.1"/>
    <property type="molecule type" value="Genomic_DNA"/>
</dbReference>
<dbReference type="InterPro" id="IPR020103">
    <property type="entry name" value="PsdUridine_synth_cat_dom_sf"/>
</dbReference>
<feature type="domain" description="TRUD" evidence="4">
    <location>
        <begin position="347"/>
        <end position="594"/>
    </location>
</feature>
<dbReference type="Gene3D" id="3.30.2350.20">
    <property type="entry name" value="TruD, catalytic domain"/>
    <property type="match status" value="2"/>
</dbReference>
<keyword evidence="2" id="KW-0413">Isomerase</keyword>
<dbReference type="GO" id="GO:0003723">
    <property type="term" value="F:RNA binding"/>
    <property type="evidence" value="ECO:0007669"/>
    <property type="project" value="InterPro"/>
</dbReference>
<reference evidence="5 6" key="1">
    <citation type="journal article" date="2011" name="J. Gen. Appl. Microbiol.">
        <title>Draft genome sequencing of the enigmatic yeast Saitoella complicata.</title>
        <authorList>
            <person name="Nishida H."/>
            <person name="Hamamoto M."/>
            <person name="Sugiyama J."/>
        </authorList>
    </citation>
    <scope>NUCLEOTIDE SEQUENCE [LARGE SCALE GENOMIC DNA]</scope>
    <source>
        <strain evidence="5 6">NRRL Y-17804</strain>
    </source>
</reference>
<proteinExistence type="inferred from homology"/>
<protein>
    <recommendedName>
        <fullName evidence="4">TRUD domain-containing protein</fullName>
    </recommendedName>
</protein>
<dbReference type="Pfam" id="PF01142">
    <property type="entry name" value="TruD"/>
    <property type="match status" value="1"/>
</dbReference>
<comment type="similarity">
    <text evidence="1">Belongs to the pseudouridine synthase TruD family.</text>
</comment>
<dbReference type="PIRSF" id="PIRSF037016">
    <property type="entry name" value="Pseudouridin_synth_euk_prd"/>
    <property type="match status" value="1"/>
</dbReference>
<reference evidence="5 6" key="2">
    <citation type="journal article" date="2014" name="J. Gen. Appl. Microbiol.">
        <title>The early diverging ascomycetous budding yeast Saitoella complicata has three histone deacetylases belonging to the Clr6, Hos2, and Rpd3 lineages.</title>
        <authorList>
            <person name="Nishida H."/>
            <person name="Matsumoto T."/>
            <person name="Kondo S."/>
            <person name="Hamamoto M."/>
            <person name="Yoshikawa H."/>
        </authorList>
    </citation>
    <scope>NUCLEOTIDE SEQUENCE [LARGE SCALE GENOMIC DNA]</scope>
    <source>
        <strain evidence="5 6">NRRL Y-17804</strain>
    </source>
</reference>
<organism evidence="5 6">
    <name type="scientific">Saitoella complicata (strain BCRC 22490 / CBS 7301 / JCM 7358 / NBRC 10748 / NRRL Y-17804)</name>
    <dbReference type="NCBI Taxonomy" id="698492"/>
    <lineage>
        <taxon>Eukaryota</taxon>
        <taxon>Fungi</taxon>
        <taxon>Dikarya</taxon>
        <taxon>Ascomycota</taxon>
        <taxon>Taphrinomycotina</taxon>
        <taxon>Taphrinomycotina incertae sedis</taxon>
        <taxon>Saitoella</taxon>
    </lineage>
</organism>
<evidence type="ECO:0000256" key="1">
    <source>
        <dbReference type="ARBA" id="ARBA00007953"/>
    </source>
</evidence>
<feature type="region of interest" description="Disordered" evidence="3">
    <location>
        <begin position="79"/>
        <end position="113"/>
    </location>
</feature>
<reference evidence="5 6" key="3">
    <citation type="journal article" date="2015" name="Genome Announc.">
        <title>Draft Genome Sequence of the Archiascomycetous Yeast Saitoella complicata.</title>
        <authorList>
            <person name="Yamauchi K."/>
            <person name="Kondo S."/>
            <person name="Hamamoto M."/>
            <person name="Takahashi Y."/>
            <person name="Ogura Y."/>
            <person name="Hayashi T."/>
            <person name="Nishida H."/>
        </authorList>
    </citation>
    <scope>NUCLEOTIDE SEQUENCE [LARGE SCALE GENOMIC DNA]</scope>
    <source>
        <strain evidence="5 6">NRRL Y-17804</strain>
    </source>
</reference>
<feature type="region of interest" description="Disordered" evidence="3">
    <location>
        <begin position="1"/>
        <end position="30"/>
    </location>
</feature>
<dbReference type="InterPro" id="IPR001656">
    <property type="entry name" value="PsdUridine_synth_TruD"/>
</dbReference>
<evidence type="ECO:0000256" key="3">
    <source>
        <dbReference type="SAM" id="MobiDB-lite"/>
    </source>
</evidence>
<dbReference type="OMA" id="WINYFGH"/>
<evidence type="ECO:0000259" key="4">
    <source>
        <dbReference type="PROSITE" id="PS50984"/>
    </source>
</evidence>
<dbReference type="PROSITE" id="PS50984">
    <property type="entry name" value="TRUD"/>
    <property type="match status" value="1"/>
</dbReference>
<accession>A0A0E9NLL1</accession>
<dbReference type="NCBIfam" id="TIGR00094">
    <property type="entry name" value="tRNA_TruD_broad"/>
    <property type="match status" value="1"/>
</dbReference>
<dbReference type="Proteomes" id="UP000033140">
    <property type="component" value="Unassembled WGS sequence"/>
</dbReference>
<dbReference type="FunFam" id="3.30.2350.20:FF:000003">
    <property type="entry name" value="Pseudouridylate synthase 7 homolog"/>
    <property type="match status" value="1"/>
</dbReference>
<dbReference type="CDD" id="cd02576">
    <property type="entry name" value="PseudoU_synth_ScPUS7"/>
    <property type="match status" value="1"/>
</dbReference>
<evidence type="ECO:0000256" key="2">
    <source>
        <dbReference type="ARBA" id="ARBA00023235"/>
    </source>
</evidence>
<dbReference type="PANTHER" id="PTHR13326:SF21">
    <property type="entry name" value="PSEUDOURIDYLATE SYNTHASE PUS7L"/>
    <property type="match status" value="1"/>
</dbReference>
<evidence type="ECO:0000313" key="6">
    <source>
        <dbReference type="Proteomes" id="UP000033140"/>
    </source>
</evidence>
<dbReference type="STRING" id="698492.A0A0E9NLL1"/>
<dbReference type="GO" id="GO:0001522">
    <property type="term" value="P:pseudouridine synthesis"/>
    <property type="evidence" value="ECO:0007669"/>
    <property type="project" value="InterPro"/>
</dbReference>
<dbReference type="AlphaFoldDB" id="A0A0E9NLL1"/>
<comment type="caution">
    <text evidence="5">The sequence shown here is derived from an EMBL/GenBank/DDBJ whole genome shotgun (WGS) entry which is preliminary data.</text>
</comment>
<name>A0A0E9NLL1_SAICN</name>
<dbReference type="GO" id="GO:0009982">
    <property type="term" value="F:pseudouridine synthase activity"/>
    <property type="evidence" value="ECO:0007669"/>
    <property type="project" value="InterPro"/>
</dbReference>